<sequence>MTNNDGNSSANATRPHFLNTRTMSATAIAKSILNTSRLHTKPDRTNVIGETSRMRLESMPYSKDGGEESWCHYMAPKSNMTPTGALGIVTVKTDGVIHLVLTVQSRPATRHHTIEFFGGSTEAVTDDSKEPDPEELGLETAGRETEEEGGFKLPRDGDDSGKYRTSQTSGLVCRNPATSTETGYLAIFELSNMDECDQKLGTHEDCQTILIPLDGVVKTLKVFDKEGIMVDSTVMTFAMAYEFGLRIGLLHSHQTSMSRL</sequence>
<accession>A0A4Q1B9U5</accession>
<dbReference type="SUPFAM" id="SSF55811">
    <property type="entry name" value="Nudix"/>
    <property type="match status" value="1"/>
</dbReference>
<proteinExistence type="predicted"/>
<evidence type="ECO:0008006" key="4">
    <source>
        <dbReference type="Google" id="ProtNLM"/>
    </source>
</evidence>
<protein>
    <recommendedName>
        <fullName evidence="4">Nudix hydrolase domain-containing protein</fullName>
    </recommendedName>
</protein>
<reference evidence="2 3" key="1">
    <citation type="submission" date="2016-06" db="EMBL/GenBank/DDBJ databases">
        <title>Evolution of pathogenesis and genome organization in the Tremellales.</title>
        <authorList>
            <person name="Cuomo C."/>
            <person name="Litvintseva A."/>
            <person name="Heitman J."/>
            <person name="Chen Y."/>
            <person name="Sun S."/>
            <person name="Springer D."/>
            <person name="Dromer F."/>
            <person name="Young S."/>
            <person name="Zeng Q."/>
            <person name="Chapman S."/>
            <person name="Gujja S."/>
            <person name="Saif S."/>
            <person name="Birren B."/>
        </authorList>
    </citation>
    <scope>NUCLEOTIDE SEQUENCE [LARGE SCALE GENOMIC DNA]</scope>
    <source>
        <strain evidence="2 3">ATCC 28783</strain>
    </source>
</reference>
<organism evidence="2 3">
    <name type="scientific">Tremella mesenterica</name>
    <name type="common">Jelly fungus</name>
    <dbReference type="NCBI Taxonomy" id="5217"/>
    <lineage>
        <taxon>Eukaryota</taxon>
        <taxon>Fungi</taxon>
        <taxon>Dikarya</taxon>
        <taxon>Basidiomycota</taxon>
        <taxon>Agaricomycotina</taxon>
        <taxon>Tremellomycetes</taxon>
        <taxon>Tremellales</taxon>
        <taxon>Tremellaceae</taxon>
        <taxon>Tremella</taxon>
    </lineage>
</organism>
<dbReference type="VEuPathDB" id="FungiDB:TREMEDRAFT_58895"/>
<dbReference type="EMBL" id="SDIL01000132">
    <property type="protein sequence ID" value="RXK35522.1"/>
    <property type="molecule type" value="Genomic_DNA"/>
</dbReference>
<dbReference type="Gene3D" id="3.90.79.10">
    <property type="entry name" value="Nucleoside Triphosphate Pyrophosphohydrolase"/>
    <property type="match status" value="1"/>
</dbReference>
<comment type="caution">
    <text evidence="2">The sequence shown here is derived from an EMBL/GenBank/DDBJ whole genome shotgun (WGS) entry which is preliminary data.</text>
</comment>
<feature type="compositionally biased region" description="Basic and acidic residues" evidence="1">
    <location>
        <begin position="141"/>
        <end position="162"/>
    </location>
</feature>
<name>A0A4Q1B9U5_TREME</name>
<gene>
    <name evidence="2" type="ORF">M231_07201</name>
</gene>
<keyword evidence="3" id="KW-1185">Reference proteome</keyword>
<evidence type="ECO:0000256" key="1">
    <source>
        <dbReference type="SAM" id="MobiDB-lite"/>
    </source>
</evidence>
<feature type="region of interest" description="Disordered" evidence="1">
    <location>
        <begin position="122"/>
        <end position="168"/>
    </location>
</feature>
<dbReference type="Proteomes" id="UP000289152">
    <property type="component" value="Unassembled WGS sequence"/>
</dbReference>
<dbReference type="AlphaFoldDB" id="A0A4Q1B9U5"/>
<evidence type="ECO:0000313" key="2">
    <source>
        <dbReference type="EMBL" id="RXK35522.1"/>
    </source>
</evidence>
<evidence type="ECO:0000313" key="3">
    <source>
        <dbReference type="Proteomes" id="UP000289152"/>
    </source>
</evidence>
<dbReference type="InParanoid" id="A0A4Q1B9U5"/>
<dbReference type="InterPro" id="IPR015797">
    <property type="entry name" value="NUDIX_hydrolase-like_dom_sf"/>
</dbReference>